<dbReference type="GeneTree" id="ENSGT00390000014063"/>
<feature type="region of interest" description="Disordered" evidence="1">
    <location>
        <begin position="381"/>
        <end position="445"/>
    </location>
</feature>
<feature type="region of interest" description="Disordered" evidence="1">
    <location>
        <begin position="97"/>
        <end position="153"/>
    </location>
</feature>
<accession>A0A9L0JK28</accession>
<feature type="transmembrane region" description="Helical" evidence="2">
    <location>
        <begin position="52"/>
        <end position="75"/>
    </location>
</feature>
<dbReference type="GO" id="GO:0019901">
    <property type="term" value="F:protein kinase binding"/>
    <property type="evidence" value="ECO:0007669"/>
    <property type="project" value="Ensembl"/>
</dbReference>
<dbReference type="GO" id="GO:0006955">
    <property type="term" value="P:immune response"/>
    <property type="evidence" value="ECO:0007669"/>
    <property type="project" value="Ensembl"/>
</dbReference>
<proteinExistence type="predicted"/>
<sequence length="445" mass="48529">MLANRLRLKEGLGGAAEAGEVPVTTAVPASESTPLQGTSSSQDRDKEQSSNLFSVLAGLLSVFLVIAIFCILWSWSKRKKWRAPYLRVTVMPSLTRPRSRQRAKNIYDPLPRRQEEPGRQQSRSMRIFSTESLLSRNSDSPPSEHVPSQAGNTLRVHRAHTYALGYAVSIYDNAMRPHIGGDLTPSAHYINVGASRDCPSISSEDSRDYVNVPTAKETAETPASTHSPPGHLSDPPRAQELEFTEERDEGCGNASDCTGFWSPGTESSELLSDGETSSQSSNDYVNMTGLDLGAIQGKRPWVAFQCCRDYENVLPADPNGNQKQVEEEVTSSTTDRVEGRPEGPGTHIQHVMQPRRLLALEGYVACQSPAQREISQIQCGEEMSNEDAKDYENVPAAKLGGGNSEQGPDTRLLPDELRPSRPAGKPRGVVYPARSIATPGSSEDP</sequence>
<feature type="compositionally biased region" description="Polar residues" evidence="1">
    <location>
        <begin position="119"/>
        <end position="141"/>
    </location>
</feature>
<dbReference type="RefSeq" id="XP_070354036.1">
    <property type="nucleotide sequence ID" value="XM_070497935.1"/>
</dbReference>
<evidence type="ECO:0000313" key="4">
    <source>
        <dbReference type="Proteomes" id="UP000694387"/>
    </source>
</evidence>
<evidence type="ECO:0000313" key="3">
    <source>
        <dbReference type="Ensembl" id="ENSEASP00005049540.1"/>
    </source>
</evidence>
<feature type="region of interest" description="Disordered" evidence="1">
    <location>
        <begin position="315"/>
        <end position="348"/>
    </location>
</feature>
<dbReference type="Proteomes" id="UP000694387">
    <property type="component" value="Chromosome 25"/>
</dbReference>
<feature type="region of interest" description="Disordered" evidence="1">
    <location>
        <begin position="19"/>
        <end position="46"/>
    </location>
</feature>
<dbReference type="KEGG" id="eai:106824047"/>
<dbReference type="GeneID" id="106824047"/>
<reference evidence="3 4" key="1">
    <citation type="journal article" date="2020" name="Nat. Commun.">
        <title>Donkey genomes provide new insights into domestication and selection for coat color.</title>
        <authorList>
            <person name="Wang"/>
            <person name="C."/>
            <person name="Li"/>
            <person name="H."/>
            <person name="Guo"/>
            <person name="Y."/>
            <person name="Huang"/>
            <person name="J."/>
            <person name="Sun"/>
            <person name="Y."/>
            <person name="Min"/>
            <person name="J."/>
            <person name="Wang"/>
            <person name="J."/>
            <person name="Fang"/>
            <person name="X."/>
            <person name="Zhao"/>
            <person name="Z."/>
            <person name="Wang"/>
            <person name="S."/>
            <person name="Zhang"/>
            <person name="Y."/>
            <person name="Liu"/>
            <person name="Q."/>
            <person name="Jiang"/>
            <person name="Q."/>
            <person name="Wang"/>
            <person name="X."/>
            <person name="Guo"/>
            <person name="Y."/>
            <person name="Yang"/>
            <person name="C."/>
            <person name="Wang"/>
            <person name="Y."/>
            <person name="Tian"/>
            <person name="F."/>
            <person name="Zhuang"/>
            <person name="G."/>
            <person name="Fan"/>
            <person name="Y."/>
            <person name="Gao"/>
            <person name="Q."/>
            <person name="Li"/>
            <person name="Y."/>
            <person name="Ju"/>
            <person name="Z."/>
            <person name="Li"/>
            <person name="J."/>
            <person name="Li"/>
            <person name="R."/>
            <person name="Hou"/>
            <person name="M."/>
            <person name="Yang"/>
            <person name="G."/>
            <person name="Liu"/>
            <person name="G."/>
            <person name="Liu"/>
            <person name="W."/>
            <person name="Guo"/>
            <person name="J."/>
            <person name="Pan"/>
            <person name="S."/>
            <person name="Fan"/>
            <person name="G."/>
            <person name="Zhang"/>
            <person name="W."/>
            <person name="Zhang"/>
            <person name="R."/>
            <person name="Yu"/>
            <person name="J."/>
            <person name="Zhang"/>
            <person name="X."/>
            <person name="Yin"/>
            <person name="Q."/>
            <person name="Ji"/>
            <person name="C."/>
            <person name="Jin"/>
            <person name="Y."/>
            <person name="Yue"/>
            <person name="G."/>
            <person name="Liu"/>
            <person name="M."/>
            <person name="Xu"/>
            <person name="J."/>
            <person name="Liu"/>
            <person name="S."/>
            <person name="Jordana"/>
            <person name="J."/>
            <person name="Noce"/>
            <person name="A."/>
            <person name="Amills"/>
            <person name="M."/>
            <person name="Wu"/>
            <person name="D.D."/>
            <person name="Li"/>
            <person name="S."/>
            <person name="Zhou"/>
            <person name="X. and Zhong"/>
            <person name="J."/>
        </authorList>
    </citation>
    <scope>NUCLEOTIDE SEQUENCE [LARGE SCALE GENOMIC DNA]</scope>
</reference>
<dbReference type="GO" id="GO:0050851">
    <property type="term" value="P:antigen receptor-mediated signaling pathway"/>
    <property type="evidence" value="ECO:0007669"/>
    <property type="project" value="TreeGrafter"/>
</dbReference>
<evidence type="ECO:0000256" key="1">
    <source>
        <dbReference type="SAM" id="MobiDB-lite"/>
    </source>
</evidence>
<dbReference type="GO" id="GO:0035556">
    <property type="term" value="P:intracellular signal transduction"/>
    <property type="evidence" value="ECO:0007669"/>
    <property type="project" value="Ensembl"/>
</dbReference>
<reference evidence="3" key="3">
    <citation type="submission" date="2025-09" db="UniProtKB">
        <authorList>
            <consortium name="Ensembl"/>
        </authorList>
    </citation>
    <scope>IDENTIFICATION</scope>
</reference>
<dbReference type="RefSeq" id="XP_014685612.1">
    <property type="nucleotide sequence ID" value="XM_014830126.3"/>
</dbReference>
<gene>
    <name evidence="3" type="primary">LAX1</name>
</gene>
<dbReference type="PANTHER" id="PTHR24091">
    <property type="entry name" value="LYMPHOCYTE TRANSMEMBRANE ADAPTER 1"/>
    <property type="match status" value="1"/>
</dbReference>
<dbReference type="GO" id="GO:0043409">
    <property type="term" value="P:negative regulation of MAPK cascade"/>
    <property type="evidence" value="ECO:0007669"/>
    <property type="project" value="Ensembl"/>
</dbReference>
<dbReference type="GO" id="GO:0005886">
    <property type="term" value="C:plasma membrane"/>
    <property type="evidence" value="ECO:0007669"/>
    <property type="project" value="Ensembl"/>
</dbReference>
<dbReference type="RefSeq" id="XP_044614702.1">
    <property type="nucleotide sequence ID" value="XM_044758767.2"/>
</dbReference>
<protein>
    <submittedName>
        <fullName evidence="3">Lymphocyte transmembrane adaptor 1</fullName>
    </submittedName>
</protein>
<dbReference type="CTD" id="54900"/>
<feature type="compositionally biased region" description="Polar residues" evidence="1">
    <location>
        <begin position="30"/>
        <end position="41"/>
    </location>
</feature>
<keyword evidence="4" id="KW-1185">Reference proteome</keyword>
<reference evidence="3" key="2">
    <citation type="submission" date="2025-08" db="UniProtKB">
        <authorList>
            <consortium name="Ensembl"/>
        </authorList>
    </citation>
    <scope>IDENTIFICATION</scope>
</reference>
<keyword evidence="2" id="KW-0812">Transmembrane</keyword>
<dbReference type="AlphaFoldDB" id="A0A9L0JK28"/>
<feature type="region of interest" description="Disordered" evidence="1">
    <location>
        <begin position="215"/>
        <end position="280"/>
    </location>
</feature>
<dbReference type="GO" id="GO:0050868">
    <property type="term" value="P:negative regulation of T cell activation"/>
    <property type="evidence" value="ECO:0007669"/>
    <property type="project" value="Ensembl"/>
</dbReference>
<keyword evidence="2" id="KW-1133">Transmembrane helix</keyword>
<name>A0A9L0JK28_EQUAS</name>
<dbReference type="PANTHER" id="PTHR24091:SF0">
    <property type="entry name" value="LYMPHOCYTE TRANSMEMBRANE ADAPTER 1"/>
    <property type="match status" value="1"/>
</dbReference>
<dbReference type="Pfam" id="PF15681">
    <property type="entry name" value="LAX"/>
    <property type="match status" value="1"/>
</dbReference>
<dbReference type="GO" id="GO:0005794">
    <property type="term" value="C:Golgi apparatus"/>
    <property type="evidence" value="ECO:0007669"/>
    <property type="project" value="Ensembl"/>
</dbReference>
<dbReference type="InterPro" id="IPR031393">
    <property type="entry name" value="LAX"/>
</dbReference>
<organism evidence="3 4">
    <name type="scientific">Equus asinus</name>
    <name type="common">Donkey</name>
    <name type="synonym">Equus africanus asinus</name>
    <dbReference type="NCBI Taxonomy" id="9793"/>
    <lineage>
        <taxon>Eukaryota</taxon>
        <taxon>Metazoa</taxon>
        <taxon>Chordata</taxon>
        <taxon>Craniata</taxon>
        <taxon>Vertebrata</taxon>
        <taxon>Euteleostomi</taxon>
        <taxon>Mammalia</taxon>
        <taxon>Eutheria</taxon>
        <taxon>Laurasiatheria</taxon>
        <taxon>Perissodactyla</taxon>
        <taxon>Equidae</taxon>
        <taxon>Equus</taxon>
    </lineage>
</organism>
<feature type="compositionally biased region" description="Polar residues" evidence="1">
    <location>
        <begin position="264"/>
        <end position="280"/>
    </location>
</feature>
<evidence type="ECO:0000256" key="2">
    <source>
        <dbReference type="SAM" id="Phobius"/>
    </source>
</evidence>
<dbReference type="GO" id="GO:0005829">
    <property type="term" value="C:cytosol"/>
    <property type="evidence" value="ECO:0007669"/>
    <property type="project" value="Ensembl"/>
</dbReference>
<keyword evidence="2" id="KW-0472">Membrane</keyword>
<dbReference type="GO" id="GO:0042169">
    <property type="term" value="F:SH2 domain binding"/>
    <property type="evidence" value="ECO:0007669"/>
    <property type="project" value="Ensembl"/>
</dbReference>
<dbReference type="Ensembl" id="ENSEAST00005067396.1">
    <property type="protein sequence ID" value="ENSEASP00005049540.1"/>
    <property type="gene ID" value="ENSEASG00005034854.1"/>
</dbReference>
<dbReference type="GO" id="GO:0042113">
    <property type="term" value="P:B cell activation"/>
    <property type="evidence" value="ECO:0007669"/>
    <property type="project" value="Ensembl"/>
</dbReference>